<evidence type="ECO:0000313" key="4">
    <source>
        <dbReference type="Proteomes" id="UP001560573"/>
    </source>
</evidence>
<organism evidence="3 4">
    <name type="scientific">Danxiaibacter flavus</name>
    <dbReference type="NCBI Taxonomy" id="3049108"/>
    <lineage>
        <taxon>Bacteria</taxon>
        <taxon>Pseudomonadati</taxon>
        <taxon>Bacteroidota</taxon>
        <taxon>Chitinophagia</taxon>
        <taxon>Chitinophagales</taxon>
        <taxon>Chitinophagaceae</taxon>
        <taxon>Danxiaibacter</taxon>
    </lineage>
</organism>
<dbReference type="Gene3D" id="3.30.530.20">
    <property type="match status" value="2"/>
</dbReference>
<reference evidence="3 4" key="1">
    <citation type="submission" date="2023-07" db="EMBL/GenBank/DDBJ databases">
        <authorList>
            <person name="Lian W.-H."/>
        </authorList>
    </citation>
    <scope>NUCLEOTIDE SEQUENCE [LARGE SCALE GENOMIC DNA]</scope>
    <source>
        <strain evidence="3 4">SYSU DXS3180</strain>
    </source>
</reference>
<dbReference type="InterPro" id="IPR013538">
    <property type="entry name" value="ASHA1/2-like_C"/>
</dbReference>
<evidence type="ECO:0000313" key="3">
    <source>
        <dbReference type="EMBL" id="MEX6690023.1"/>
    </source>
</evidence>
<dbReference type="SUPFAM" id="SSF55961">
    <property type="entry name" value="Bet v1-like"/>
    <property type="match status" value="2"/>
</dbReference>
<sequence length="291" mass="33342">METQKYKPAIYQIAIAVPGIADDIFDQIIDLVKWWPEDLEGERPGPGVEFTLRAGEDHYSKNKVIDFEPGKRFAWITTESLRKTDGFEWTGTKMIFDLVATNATTQITYTYDGIVLADEVERLVHICQLTVKELLYNYLVHGKTKDDFSLAIEFNKSAGVVFNALTKDVARWWGGRDLTGSALKLHDEFSIGHPGAHYSKQQVIELVHDERLVWLVTESELAWLQQDKHEWTGTKMIFWLSGNNGKTELRFTHVGLTRDKECYETCSHSGWGIVISDYLYLFVSEGKPHFT</sequence>
<keyword evidence="4" id="KW-1185">Reference proteome</keyword>
<feature type="domain" description="Activator of Hsp90 ATPase homologue 1/2-like C-terminal" evidence="2">
    <location>
        <begin position="158"/>
        <end position="274"/>
    </location>
</feature>
<proteinExistence type="inferred from homology"/>
<gene>
    <name evidence="3" type="ORF">QTN47_21115</name>
</gene>
<accession>A0ABV3ZJK7</accession>
<dbReference type="InterPro" id="IPR023393">
    <property type="entry name" value="START-like_dom_sf"/>
</dbReference>
<protein>
    <submittedName>
        <fullName evidence="3">SRPBCC family protein</fullName>
    </submittedName>
</protein>
<dbReference type="CDD" id="cd07814">
    <property type="entry name" value="SRPBCC_CalC_Aha1-like"/>
    <property type="match status" value="1"/>
</dbReference>
<dbReference type="Pfam" id="PF08327">
    <property type="entry name" value="AHSA1"/>
    <property type="match status" value="1"/>
</dbReference>
<dbReference type="RefSeq" id="WP_369331430.1">
    <property type="nucleotide sequence ID" value="NZ_JAULBC010000007.1"/>
</dbReference>
<dbReference type="EMBL" id="JAULBC010000007">
    <property type="protein sequence ID" value="MEX6690023.1"/>
    <property type="molecule type" value="Genomic_DNA"/>
</dbReference>
<evidence type="ECO:0000259" key="2">
    <source>
        <dbReference type="Pfam" id="PF08327"/>
    </source>
</evidence>
<comment type="caution">
    <text evidence="3">The sequence shown here is derived from an EMBL/GenBank/DDBJ whole genome shotgun (WGS) entry which is preliminary data.</text>
</comment>
<dbReference type="Proteomes" id="UP001560573">
    <property type="component" value="Unassembled WGS sequence"/>
</dbReference>
<name>A0ABV3ZJK7_9BACT</name>
<evidence type="ECO:0000256" key="1">
    <source>
        <dbReference type="ARBA" id="ARBA00006817"/>
    </source>
</evidence>
<comment type="similarity">
    <text evidence="1">Belongs to the AHA1 family.</text>
</comment>